<gene>
    <name evidence="1" type="ORF">DealDRAFT_1256</name>
</gene>
<accession>C0GFJ7</accession>
<dbReference type="STRING" id="555088.DealDRAFT_1256"/>
<dbReference type="RefSeq" id="WP_008515883.1">
    <property type="nucleotide sequence ID" value="NZ_ACJM01000005.1"/>
</dbReference>
<proteinExistence type="predicted"/>
<protein>
    <recommendedName>
        <fullName evidence="3">ATP-grasp domain-containing protein</fullName>
    </recommendedName>
</protein>
<evidence type="ECO:0000313" key="1">
    <source>
        <dbReference type="EMBL" id="EEG77957.1"/>
    </source>
</evidence>
<comment type="caution">
    <text evidence="1">The sequence shown here is derived from an EMBL/GenBank/DDBJ whole genome shotgun (WGS) entry which is preliminary data.</text>
</comment>
<reference evidence="1 2" key="1">
    <citation type="submission" date="2009-02" db="EMBL/GenBank/DDBJ databases">
        <title>Sequencing of the draft genome and assembly of Dethiobacter alkaliphilus AHT 1.</title>
        <authorList>
            <consortium name="US DOE Joint Genome Institute (JGI-PGF)"/>
            <person name="Lucas S."/>
            <person name="Copeland A."/>
            <person name="Lapidus A."/>
            <person name="Glavina del Rio T."/>
            <person name="Dalin E."/>
            <person name="Tice H."/>
            <person name="Bruce D."/>
            <person name="Goodwin L."/>
            <person name="Pitluck S."/>
            <person name="Larimer F."/>
            <person name="Land M.L."/>
            <person name="Hauser L."/>
            <person name="Muyzer G."/>
        </authorList>
    </citation>
    <scope>NUCLEOTIDE SEQUENCE [LARGE SCALE GENOMIC DNA]</scope>
    <source>
        <strain evidence="1 2">AHT 1</strain>
    </source>
</reference>
<dbReference type="eggNOG" id="COG0189">
    <property type="taxonomic scope" value="Bacteria"/>
</dbReference>
<dbReference type="Pfam" id="PF14398">
    <property type="entry name" value="ATPgrasp_YheCD"/>
    <property type="match status" value="1"/>
</dbReference>
<dbReference type="SUPFAM" id="SSF56059">
    <property type="entry name" value="Glutathione synthetase ATP-binding domain-like"/>
    <property type="match status" value="1"/>
</dbReference>
<dbReference type="Proteomes" id="UP000006443">
    <property type="component" value="Unassembled WGS sequence"/>
</dbReference>
<dbReference type="EMBL" id="ACJM01000005">
    <property type="protein sequence ID" value="EEG77957.1"/>
    <property type="molecule type" value="Genomic_DNA"/>
</dbReference>
<dbReference type="AlphaFoldDB" id="C0GFJ7"/>
<evidence type="ECO:0000313" key="2">
    <source>
        <dbReference type="Proteomes" id="UP000006443"/>
    </source>
</evidence>
<evidence type="ECO:0008006" key="3">
    <source>
        <dbReference type="Google" id="ProtNLM"/>
    </source>
</evidence>
<dbReference type="InterPro" id="IPR026838">
    <property type="entry name" value="YheC/D"/>
</dbReference>
<organism evidence="1 2">
    <name type="scientific">Dethiobacter alkaliphilus AHT 1</name>
    <dbReference type="NCBI Taxonomy" id="555088"/>
    <lineage>
        <taxon>Bacteria</taxon>
        <taxon>Bacillati</taxon>
        <taxon>Bacillota</taxon>
        <taxon>Dethiobacteria</taxon>
        <taxon>Dethiobacterales</taxon>
        <taxon>Dethiobacteraceae</taxon>
        <taxon>Dethiobacter</taxon>
    </lineage>
</organism>
<sequence length="372" mass="43138">MENLRKPVVAVYVSNKVFNNLVKQQDKKYLAIRELAKANEIAQTTLYFFSYGGVDFENYLITGIFHDGTNWVLRKFPFPDVFMDRFNMTTRVRKKHLNYVRKKFDALGIKKINPRHDFDKWELYELLTTEPLLRRHLPYTRRYLNKFDLKEMLLASNKVYIKARSGYGGRDIMSVRKLPDGKYEYNFYRNQVVTKTIQSLDAVGKKIESFFLNKDLIIQEAIDLLCIDESLIDLRGEVQRNGCGDLELTAIPFRVGRKGAPVTTRGTSYPFEQFCRETLNLEAGSVAVFKKQVEQFLKAVYKCVEDRYGTFGELGIDLGLDTRGKLWFIECNAKSGKVSLSNAADKDTIIKAFLNPLQYAKYIYLTDTAKRN</sequence>
<name>C0GFJ7_DETAL</name>
<keyword evidence="2" id="KW-1185">Reference proteome</keyword>